<dbReference type="InterPro" id="IPR016024">
    <property type="entry name" value="ARM-type_fold"/>
</dbReference>
<keyword evidence="2" id="KW-0677">Repeat</keyword>
<dbReference type="SUPFAM" id="SSF49899">
    <property type="entry name" value="Concanavalin A-like lectins/glucanases"/>
    <property type="match status" value="1"/>
</dbReference>
<dbReference type="PANTHER" id="PTHR13743:SF86">
    <property type="entry name" value="LYSOSOMAL-TRAFFICKING REGULATOR"/>
    <property type="match status" value="1"/>
</dbReference>
<dbReference type="Pfam" id="PF13385">
    <property type="entry name" value="Laminin_G_3"/>
    <property type="match status" value="1"/>
</dbReference>
<name>A0A2P6NWF0_9EUKA</name>
<dbReference type="InterPro" id="IPR046851">
    <property type="entry name" value="NBCH_WD40"/>
</dbReference>
<dbReference type="SMART" id="SM01026">
    <property type="entry name" value="Beach"/>
    <property type="match status" value="1"/>
</dbReference>
<dbReference type="Proteomes" id="UP000241769">
    <property type="component" value="Unassembled WGS sequence"/>
</dbReference>
<dbReference type="InterPro" id="IPR036322">
    <property type="entry name" value="WD40_repeat_dom_sf"/>
</dbReference>
<accession>A0A2P6NWF0</accession>
<dbReference type="Gene3D" id="2.30.29.30">
    <property type="entry name" value="Pleckstrin-homology domain (PH domain)/Phosphotyrosine-binding domain (PTB)"/>
    <property type="match status" value="1"/>
</dbReference>
<dbReference type="InterPro" id="IPR013320">
    <property type="entry name" value="ConA-like_dom_sf"/>
</dbReference>
<evidence type="ECO:0000259" key="5">
    <source>
        <dbReference type="PROSITE" id="PS50197"/>
    </source>
</evidence>
<dbReference type="Pfam" id="PF14844">
    <property type="entry name" value="PH_BEACH"/>
    <property type="match status" value="1"/>
</dbReference>
<dbReference type="Gene3D" id="2.60.120.200">
    <property type="match status" value="1"/>
</dbReference>
<feature type="domain" description="BEACH" evidence="5">
    <location>
        <begin position="3074"/>
        <end position="3371"/>
    </location>
</feature>
<dbReference type="InterPro" id="IPR031570">
    <property type="entry name" value="NBEA/BDCP_DUF4704"/>
</dbReference>
<dbReference type="InterPro" id="IPR011993">
    <property type="entry name" value="PH-like_dom_sf"/>
</dbReference>
<feature type="repeat" description="WD" evidence="3">
    <location>
        <begin position="3638"/>
        <end position="3679"/>
    </location>
</feature>
<feature type="region of interest" description="Disordered" evidence="4">
    <location>
        <begin position="1189"/>
        <end position="1211"/>
    </location>
</feature>
<dbReference type="SUPFAM" id="SSF50729">
    <property type="entry name" value="PH domain-like"/>
    <property type="match status" value="1"/>
</dbReference>
<sequence>MGSDRLSAPLDVQDVYETSALPLGQGAGYAFRSIRAIKRRKLILSIVRQAALSQPTDRAIGNLEKLPAREGVGDISWLSVRHLLMLFVHPISRFTRPVCTFFSPTMSKTFSLVSLLFLAAAAAPTGTFSFQDIYGNSLTNVTAFPNNALVELRVLFTGVSVPAGSVLSLWKADPVNQESLGLAYSDSAHVTFDVQSNLDSKFRLVLRSSQNDGSVITNDVLWSPSYDVIPFAFECTFKVRDLSASTKTIKFSAKGKDDFFGPNVSFRDTVLLTKVREGDNVAKLSKSLQPNDRNTMNVIFYVEDPRLKGTVEKISATKSRGIEMEQWPLTKRGDPQQSSLRARLIRMQWKHFKDASTPKEQATLLNQFLNNFVTCYYSTEESTYIPHRFGDTEEVEERISRVLVEEIQMIIGCQPSDDLDLQATAGAKSRDIMDYLGGLTHHGTGLLIITALHIISRSKGHHPGGLITCLSSLLAHLIQMLPTIEDSQNIQHMTALERLQDTYGTRRNRTDSRGDPIGHWVPICNFYFPRIPTVFHEPIIPPFISQTLKAVSSSHFMDEPVEIEEEASHDYDLQLMRRKVLASRGIRLVFANVCYHMFSIIGNILMSTSSPDINRSRYIIRGLEELQNTDRLKFLWNLLSKNIENPNHTPEDTTNSRYRTIRSIHHGEFCDMSDLASDSNFHDISADQMWTILVHSNIRTITQLVHATSNFSHYTEYLHRSGLYRSILFVLREKTSVRPCFSMELSQLLVMAVKESPQSPIAIDFHQYGAYNILTDVTTTIGKKGDRTDRLLAVSNLCHSFFIVQRGEESSHNPHIWTKNIRGFSALLQVFVETERHSSFQTEVILFMRELLIQYSRDHYSDDVRSSGDQEDDREAIDELEPFCVLFGLFDTLNPFNRKLVLNTVDEYISNRDLKTDEWKAYTCLLSTDKSPSTILLVLNHCIKLVAEDATRRDVLVFRADLFSRLVTYLSLPHDLPCQVSLQSDSAELSLTSSMIRDLAKSVDTTDDEVSKVLYRIVKQAMHLVLALISDHLPNQSAFSDGGGVKKLYGLFSDSKLRGISLECVSVMAIGDSTQESKIVVELVDVLKYTGNNTIYEASLLSMRKGKFHVTLRTFTFVDILACLCYIFSKNKYTKDTFRIGGGFIWTISILDKMGRCMDPSIYAHNNPTGSSEESRDFKTVAMALQEMQRTRSRSVGEGRTRSLSKEKTNMDRSLNAMKHMSAYPKEESDPVQPPKEFSTTSPLTLNEKLDLFSFLNALLHTLAVLLSENIENQIYFRSEIGINTLSLTLSSCKFIQGRRMVELTDSLVHLAVKTSWPPSCSHHPNVKLPPPWHVVVVPPSPKDVASVYTSRLIEAGRLAGECKYCRESLVVENPDIFKLIIEVVGATLRRRHTNVTSLMEGKAQDDSDSHYVYAMKVILLLLDTIPSNQNKLSSVGLFGDIIDNFSTLLGENSLVQLQVLQLLKRMGSYHLTVGELYKYIQLFKDDKNYPINLLENLVTMTTRSPTPNYFAEFSKQSFSLLELPTLGDRTWPPNKGWTISFHIQLDHVTYNCPYDIYVFSFGSDNRSFELECTISKEGQIKLRFGPNQLIHFRNFKFNYNRWYHVTFTHKLSKDKKKPNLRLYIDGINVESMHMHSIRSTSSHVSCRIGVSMYSIVPEEMEWCWRLGNLFMLEDALSSKQCMMMYMVGPNYVGTFECDQQFFMTPDFINVRYLKEFGEAILFNKEGSPFRTQLSSIQEHLMFVLSIRNMVVAQTVKLPYLGAAPASSGTTLVSSFVRPFAGSMIPYLRVNQSSSVVAVAASFTPRLSKSLFSTGSSTMSASSFFTPENRGPSGGTMIIQPHSQTGVRNPSTPPASLLPLSTTVLPSHTCAPGVSVSSPIKEVLRDMGGVQLLLFYISMATRQQVQCQLVKLLFRCLEFSPNNRRDMKDCRGYEMLGHIMRRTTWTLNESMLDALLQFMGITRQPLGNPESPLLGKMTSPLSRPFDEGIISDTQALDHFFMDWYVWSHASEPIQRLLIRSLTQIFNRDKSNGQFNLGIAKEKNLLGWLLDTFRYHDIPRRLTQDFLHLLQSLIENPPRIIDIKTLVTYLTMSITTKSPPNSNAPQMNTVLSQSTGGLKLLQKQAQDIDSIPQQHHYLDDIRTVVLDYVYKTMAGKSDAELEAIHEFMGFDTLFALLQSEVVRNRVIVLQLISLYVMRLPQFSTEFDNLKGYHVMSCILENYNQVSEEQFGVLFHMLLGQGSPINSKGERVIDATTVRRHLLGHYDRSVKLVNPAAILPIMTMAGCDQESKYNNRQHSIIKALHNLFLQNDQVKEQMMNQDVVVLLVALLSTEYAKKEGENNDVDGSPTLHVLRRKNRVMQNNRAKSIETRNSPNIIPLRHTSSDGEPLGFRLKNPSVIPPFSASAHSAKLESRIRPIINLKDEEFEEKFPRLVEELVHQCTSSTKESLLQLLAAHSYKDKTFQEPIDVYQIKIDMKTWMIAHGLVEEEQKASVIETEDSPVLKDKKGKMEAWTTEEDIMTFLHTISIYACTNDTSKQNGLKTLLDLLNVLTMNTAMPSGYIYEIRQRILIDVLQFFKENRTLHGSMLEYFKHIFNVACIHFMIRGHKGMMTKDSRSPIWVSFPGLFADDRLLELLFLLFLQSREMPLTHDIVQSQFERLILYILHSSSRQTKHLQWILRQLSEHPEVVADLTSSEEFTVRFLVYTRRLVLYYKNRMVDGDYSEAGHPNLAQAEEKKNWLDICQLSATIQGLIYNSNKSFLADLTEDKETPAELSEEVDKAEMQEARDIRDWLTENASSIERRSHALSLQSENIKSRMNVLGNFCLQLSTMQEKSDYTREHGIIDSNTSIREKWNRLVKRMYSSRELWDHDLDADSTKPTHYRWKLDRTEGPGRIRKRLCVSIPKIPFLENSVPRTVPQINRSIRGLLSSTQLVEENAEKERAVKAASIVTEATGTSVPVSSVQANIPSVPIMKHFRCLRIKSFSSTTGTLLIGSDSLYFRGDDSSSQSNKSLVMGYEDIREVHTRRYQLKNNAIEIFMVNGKTVLLAFDTNKDRELMMSQVLSQDLPNRVDYELEVQGSMLKDSITKKWQKGLISNFHYLMHLNTLAGRSFNDLTQYPIFPFLIADYASNKLDLENPSTFRDLSKPMGAQDPKRLEKFQISPGFDSRYQQCVEMGEIPHHYGSHCSNLGSVLHFLVRLEPFSHYFVEFQGGRFDVPDRAFYSLDQTWQLSSKMSSSDVKELIPEFFYLPEFLENSNRFDMGVKQTGERVDDVKLPEWANNDPRRFIRKHRQALESKYVSQNLHHWIDLMFGYKQKGEEAVLANNVYYPLTYEGAVDIDAIQDKVEKEAKISQIDNFGQVPRQLFKKPHPERDVTKIRPGNDTIFSGRFHFTHHLLYSTGQPVGSIVYINGSQACIGVNRLVMWPRAEKVLTWGHWDQSIRVSSIESGKVLDITESHHDDNVLCGDMPRNGNVLITGGTACSISVWRIPRSSKNSRSDKLVFHCLLNGHTAPVHCLHVSSEWSIVVSGSADKSCIIWDLNRLLFVRRLRGHKGTVNAVTVAPSSGNIATVAHDGSVSEIRLYDVNGFYLSSAACHDRINVARFTNGFEGVVNNLLATGHMSGDIQLWDAENLKPVKVLSNGHTSPVTALLFSNDGLYMWSGDETGLLVCWSSKKPKELVL</sequence>
<dbReference type="InterPro" id="IPR023362">
    <property type="entry name" value="PH-BEACH_dom"/>
</dbReference>
<proteinExistence type="predicted"/>
<evidence type="ECO:0000256" key="2">
    <source>
        <dbReference type="ARBA" id="ARBA00022737"/>
    </source>
</evidence>
<evidence type="ECO:0000313" key="7">
    <source>
        <dbReference type="EMBL" id="PRP88292.1"/>
    </source>
</evidence>
<evidence type="ECO:0000256" key="1">
    <source>
        <dbReference type="ARBA" id="ARBA00022574"/>
    </source>
</evidence>
<comment type="caution">
    <text evidence="7">The sequence shown here is derived from an EMBL/GenBank/DDBJ whole genome shotgun (WGS) entry which is preliminary data.</text>
</comment>
<keyword evidence="1 3" id="KW-0853">WD repeat</keyword>
<gene>
    <name evidence="7" type="ORF">PROFUN_03401</name>
</gene>
<dbReference type="FunFam" id="1.10.1540.10:FF:000001">
    <property type="entry name" value="neurobeachin isoform X1"/>
    <property type="match status" value="1"/>
</dbReference>
<organism evidence="7 8">
    <name type="scientific">Planoprotostelium fungivorum</name>
    <dbReference type="NCBI Taxonomy" id="1890364"/>
    <lineage>
        <taxon>Eukaryota</taxon>
        <taxon>Amoebozoa</taxon>
        <taxon>Evosea</taxon>
        <taxon>Variosea</taxon>
        <taxon>Cavosteliida</taxon>
        <taxon>Cavosteliaceae</taxon>
        <taxon>Planoprotostelium</taxon>
    </lineage>
</organism>
<dbReference type="CDD" id="cd01201">
    <property type="entry name" value="PH_BEACH"/>
    <property type="match status" value="1"/>
</dbReference>
<dbReference type="InterPro" id="IPR001680">
    <property type="entry name" value="WD40_rpt"/>
</dbReference>
<dbReference type="Gene3D" id="2.130.10.10">
    <property type="entry name" value="YVTN repeat-like/Quinoprotein amine dehydrogenase"/>
    <property type="match status" value="2"/>
</dbReference>
<dbReference type="InterPro" id="IPR019775">
    <property type="entry name" value="WD40_repeat_CS"/>
</dbReference>
<dbReference type="InterPro" id="IPR050865">
    <property type="entry name" value="BEACH_Domain"/>
</dbReference>
<evidence type="ECO:0000313" key="8">
    <source>
        <dbReference type="Proteomes" id="UP000241769"/>
    </source>
</evidence>
<dbReference type="Pfam" id="PF15787">
    <property type="entry name" value="DUF4704"/>
    <property type="match status" value="1"/>
</dbReference>
<dbReference type="SUPFAM" id="SSF50978">
    <property type="entry name" value="WD40 repeat-like"/>
    <property type="match status" value="1"/>
</dbReference>
<dbReference type="STRING" id="1890364.A0A2P6NWF0"/>
<feature type="repeat" description="WD" evidence="3">
    <location>
        <begin position="3505"/>
        <end position="3539"/>
    </location>
</feature>
<dbReference type="PROSITE" id="PS50082">
    <property type="entry name" value="WD_REPEATS_2"/>
    <property type="match status" value="2"/>
</dbReference>
<dbReference type="SMART" id="SM00320">
    <property type="entry name" value="WD40"/>
    <property type="match status" value="5"/>
</dbReference>
<feature type="domain" description="BEACH-type PH" evidence="6">
    <location>
        <begin position="2966"/>
        <end position="3062"/>
    </location>
</feature>
<dbReference type="SUPFAM" id="SSF48371">
    <property type="entry name" value="ARM repeat"/>
    <property type="match status" value="2"/>
</dbReference>
<dbReference type="InParanoid" id="A0A2P6NWF0"/>
<dbReference type="SUPFAM" id="SSF81837">
    <property type="entry name" value="BEACH domain"/>
    <property type="match status" value="1"/>
</dbReference>
<protein>
    <submittedName>
        <fullName evidence="7">BEACH domain-containing protein</fullName>
    </submittedName>
</protein>
<dbReference type="Pfam" id="PF20426">
    <property type="entry name" value="NBCH_WD40"/>
    <property type="match status" value="1"/>
</dbReference>
<dbReference type="CDD" id="cd06071">
    <property type="entry name" value="Beach"/>
    <property type="match status" value="1"/>
</dbReference>
<evidence type="ECO:0000256" key="3">
    <source>
        <dbReference type="PROSITE-ProRule" id="PRU00221"/>
    </source>
</evidence>
<feature type="compositionally biased region" description="Basic and acidic residues" evidence="4">
    <location>
        <begin position="1195"/>
        <end position="1211"/>
    </location>
</feature>
<keyword evidence="8" id="KW-1185">Reference proteome</keyword>
<dbReference type="OrthoDB" id="26681at2759"/>
<dbReference type="InterPro" id="IPR036372">
    <property type="entry name" value="BEACH_dom_sf"/>
</dbReference>
<dbReference type="PROSITE" id="PS00678">
    <property type="entry name" value="WD_REPEATS_1"/>
    <property type="match status" value="1"/>
</dbReference>
<dbReference type="Gene3D" id="1.10.1540.10">
    <property type="entry name" value="BEACH domain"/>
    <property type="match status" value="1"/>
</dbReference>
<dbReference type="InterPro" id="IPR015943">
    <property type="entry name" value="WD40/YVTN_repeat-like_dom_sf"/>
</dbReference>
<dbReference type="PROSITE" id="PS50197">
    <property type="entry name" value="BEACH"/>
    <property type="match status" value="1"/>
</dbReference>
<dbReference type="Pfam" id="PF02138">
    <property type="entry name" value="Beach"/>
    <property type="match status" value="1"/>
</dbReference>
<reference evidence="7 8" key="1">
    <citation type="journal article" date="2018" name="Genome Biol. Evol.">
        <title>Multiple Roots of Fruiting Body Formation in Amoebozoa.</title>
        <authorList>
            <person name="Hillmann F."/>
            <person name="Forbes G."/>
            <person name="Novohradska S."/>
            <person name="Ferling I."/>
            <person name="Riege K."/>
            <person name="Groth M."/>
            <person name="Westermann M."/>
            <person name="Marz M."/>
            <person name="Spaller T."/>
            <person name="Winckler T."/>
            <person name="Schaap P."/>
            <person name="Glockner G."/>
        </authorList>
    </citation>
    <scope>NUCLEOTIDE SEQUENCE [LARGE SCALE GENOMIC DNA]</scope>
    <source>
        <strain evidence="7 8">Jena</strain>
    </source>
</reference>
<dbReference type="InterPro" id="IPR000409">
    <property type="entry name" value="BEACH_dom"/>
</dbReference>
<dbReference type="PROSITE" id="PS51783">
    <property type="entry name" value="PH_BEACH"/>
    <property type="match status" value="1"/>
</dbReference>
<dbReference type="EMBL" id="MDYQ01000012">
    <property type="protein sequence ID" value="PRP88292.1"/>
    <property type="molecule type" value="Genomic_DNA"/>
</dbReference>
<dbReference type="PROSITE" id="PS50294">
    <property type="entry name" value="WD_REPEATS_REGION"/>
    <property type="match status" value="2"/>
</dbReference>
<dbReference type="PANTHER" id="PTHR13743">
    <property type="entry name" value="BEIGE/BEACH-RELATED"/>
    <property type="match status" value="1"/>
</dbReference>
<evidence type="ECO:0000259" key="6">
    <source>
        <dbReference type="PROSITE" id="PS51783"/>
    </source>
</evidence>
<evidence type="ECO:0000256" key="4">
    <source>
        <dbReference type="SAM" id="MobiDB-lite"/>
    </source>
</evidence>